<name>A0A6A5GIT3_CAERE</name>
<dbReference type="GeneID" id="78777315"/>
<dbReference type="CTD" id="78777315"/>
<evidence type="ECO:0000313" key="2">
    <source>
        <dbReference type="Proteomes" id="UP000483820"/>
    </source>
</evidence>
<sequence>MAINFDTGSSSPANLKKQKKHLKKLVSEVEELACLVDSLDNSTERIQEIVTILEKNSKKSKPKPQTPSHCSSFCCVVGTSKKSSFRDASIFQCVSCKAAIHDVCALYVTEEDRVLKDQSNVQCLDCRHGIILSVPDRLSLALEIQKTLAEQLRQSQDFLEIAETERFELEQQLKGSRISTEVSTRQLLEAALRSIGCDSRIWYQDLTGNQARKFLRPASIDKVLSVFNKNSKRAPTASETEQIELMRDVMMDLASLMSAASNSVKDDDEIDEIETVLERFIQNLRRAQPDASVTPKLHLLSAHLIPYLKRHRSWGRVTEQGIESLHALINKLNVRFAAVRDPIHKATLIVDQLAHFNLIFDVGSSWFKEE</sequence>
<dbReference type="RefSeq" id="XP_053583347.1">
    <property type="nucleotide sequence ID" value="XM_053734434.1"/>
</dbReference>
<dbReference type="EMBL" id="WUAV01000005">
    <property type="protein sequence ID" value="KAF1755117.1"/>
    <property type="molecule type" value="Genomic_DNA"/>
</dbReference>
<evidence type="ECO:0008006" key="3">
    <source>
        <dbReference type="Google" id="ProtNLM"/>
    </source>
</evidence>
<evidence type="ECO:0000313" key="1">
    <source>
        <dbReference type="EMBL" id="KAF1755117.1"/>
    </source>
</evidence>
<comment type="caution">
    <text evidence="1">The sequence shown here is derived from an EMBL/GenBank/DDBJ whole genome shotgun (WGS) entry which is preliminary data.</text>
</comment>
<dbReference type="AlphaFoldDB" id="A0A6A5GIT3"/>
<dbReference type="PANTHER" id="PTHR31424">
    <property type="entry name" value="PROTEIN CBG23806"/>
    <property type="match status" value="1"/>
</dbReference>
<gene>
    <name evidence="1" type="ORF">GCK72_021686</name>
</gene>
<organism evidence="1 2">
    <name type="scientific">Caenorhabditis remanei</name>
    <name type="common">Caenorhabditis vulgaris</name>
    <dbReference type="NCBI Taxonomy" id="31234"/>
    <lineage>
        <taxon>Eukaryota</taxon>
        <taxon>Metazoa</taxon>
        <taxon>Ecdysozoa</taxon>
        <taxon>Nematoda</taxon>
        <taxon>Chromadorea</taxon>
        <taxon>Rhabditida</taxon>
        <taxon>Rhabditina</taxon>
        <taxon>Rhabditomorpha</taxon>
        <taxon>Rhabditoidea</taxon>
        <taxon>Rhabditidae</taxon>
        <taxon>Peloderinae</taxon>
        <taxon>Caenorhabditis</taxon>
    </lineage>
</organism>
<accession>A0A6A5GIT3</accession>
<dbReference type="KEGG" id="crq:GCK72_021686"/>
<proteinExistence type="predicted"/>
<reference evidence="1 2" key="1">
    <citation type="submission" date="2019-12" db="EMBL/GenBank/DDBJ databases">
        <title>Chromosome-level assembly of the Caenorhabditis remanei genome.</title>
        <authorList>
            <person name="Teterina A.A."/>
            <person name="Willis J.H."/>
            <person name="Phillips P.C."/>
        </authorList>
    </citation>
    <scope>NUCLEOTIDE SEQUENCE [LARGE SCALE GENOMIC DNA]</scope>
    <source>
        <strain evidence="1 2">PX506</strain>
        <tissue evidence="1">Whole organism</tissue>
    </source>
</reference>
<protein>
    <recommendedName>
        <fullName evidence="3">Zinc finger PHD-type domain-containing protein</fullName>
    </recommendedName>
</protein>
<dbReference type="PANTHER" id="PTHR31424:SF3">
    <property type="entry name" value="RING-TYPE DOMAIN-CONTAINING PROTEIN"/>
    <property type="match status" value="1"/>
</dbReference>
<dbReference type="CDD" id="cd20805">
    <property type="entry name" value="C1_DGK_rpt2"/>
    <property type="match status" value="1"/>
</dbReference>
<dbReference type="Proteomes" id="UP000483820">
    <property type="component" value="Chromosome V"/>
</dbReference>